<accession>A0AC35GDZ5</accession>
<dbReference type="WBParaSite" id="PS1159_v2.g4296.t1">
    <property type="protein sequence ID" value="PS1159_v2.g4296.t1"/>
    <property type="gene ID" value="PS1159_v2.g4296"/>
</dbReference>
<dbReference type="Proteomes" id="UP000887580">
    <property type="component" value="Unplaced"/>
</dbReference>
<evidence type="ECO:0000313" key="2">
    <source>
        <dbReference type="WBParaSite" id="PS1159_v2.g4296.t1"/>
    </source>
</evidence>
<reference evidence="2" key="1">
    <citation type="submission" date="2022-11" db="UniProtKB">
        <authorList>
            <consortium name="WormBaseParasite"/>
        </authorList>
    </citation>
    <scope>IDENTIFICATION</scope>
</reference>
<name>A0AC35GDZ5_9BILA</name>
<protein>
    <submittedName>
        <fullName evidence="2">Bromo domain-containing protein</fullName>
    </submittedName>
</protein>
<organism evidence="1 2">
    <name type="scientific">Panagrolaimus sp. PS1159</name>
    <dbReference type="NCBI Taxonomy" id="55785"/>
    <lineage>
        <taxon>Eukaryota</taxon>
        <taxon>Metazoa</taxon>
        <taxon>Ecdysozoa</taxon>
        <taxon>Nematoda</taxon>
        <taxon>Chromadorea</taxon>
        <taxon>Rhabditida</taxon>
        <taxon>Tylenchina</taxon>
        <taxon>Panagrolaimomorpha</taxon>
        <taxon>Panagrolaimoidea</taxon>
        <taxon>Panagrolaimidae</taxon>
        <taxon>Panagrolaimus</taxon>
    </lineage>
</organism>
<proteinExistence type="predicted"/>
<evidence type="ECO:0000313" key="1">
    <source>
        <dbReference type="Proteomes" id="UP000887580"/>
    </source>
</evidence>
<sequence length="1906" mass="217474">MDYDDSPQTSPDSEIERIDLDDEDGREHDNLVSDNINIHQNGVNHFDDIEMQENGLNDEYNENGITELPDNHYQNGFVYSDTNGFSGEAAINEDDDDSDIERVMTPLRPRLSDNEYEEDSESDEEPYIEVEEADKVEVKIEPKDEAEDKGMEITEKDSNGEEKDEEMPEKKKNKYDEENYEFVPPSLRDDAPLAGIINPEIEDIDPRKFFPDFRPNKILRFSRLLGASAKTNRQAHLYYYSKSYVRNPEQKNTKIREDLLNGVEKPFKPNFLPPPPPEDVYDEAALLDMDESEQDRVQSDDDGEPPAWRYGPSQIWYDRMNVPSNPKHFDYGIKQLQKRYKAPSKLDNRNIFGTASQDDESVYQPAEKLSDKSFLPVNLVRWEDDIIFDVEDAKESFLKDYSTGKLPYCGWIALKNARTYNSFMKLYRKHAPKDWFKAESVKDAQEEKSSYPVGPHHSMFPVDNYDLEHTNWEDDIIWDLTDLKKPLEPKILTLDFEDDPKIFGLPDDIPLDEVDTEDTKSLERKDHQFTKKSKLILGQVQQRQKQEEQEQLENTMAQIADRDPFNLSNDDYYALKTTTRQNVVFSGGSVIQHSIPAQNIHRAFFPTCMGPTRLRHFHRMPMQRKILRSLPMDKYGFIDVMSLNKHMIDMAEIREKRKLSEAGLEIFPVRDISDLSAKDGTLLLFEYSEEHPPLLNQPGMANKIRNYYKRQNNKDPELELEFGETAFTHTFPFLGNLQPGEFLQAIENNMFRAPIYQHKPKTTDYLLIKSGNSLILRKCPIPFVVGQECPLQEVPNPNSKKASIFVRDFLLAFIYRLFWASKDTPRRLKMDDIKAAFPHYAESSVRKRLKGCSDFKRLGPGTESNYWILKEDFRLPSKEEVLAMITPEMCCANYSMLAAEQRLKDAGYGEKYIFAGDIDEKNDSDDEVTIEDEIKCAPWNTTRAFLAAQRGKCVLDQSGIADPTGCGAGYSYVKVTAKPQKEDIPQVPKRLVTGTNADLRKLPLKEAKEICKQYGVRDEEINALSRWEIIDVIRTLSTQAAKARSDLSGMARFARGNIRLNYADMQQKYKQYCQRIFDLQNTTLRNTGDISTDDDSSAEEDEDNEEMVARLENILTTALGKKTSSSSTVPRKPKKLSSGGSGKKVGEGDQKDFDDLMKMIHGDKEDSQMSASSPASTSLPPPGPSTSSTEKEPLPKSLLNFAPGSDEMVVAQNLKISRKALEMLVSRDNKTKKLKIIRTFLDADGREVVRSEIISNSQVVEAYVKVRTTKDEKFIREYSHKDEEYKEEKRKEKRRLQDQLRRIKRNEERQKQGIQPKKPTAPPKPPKPQKESLLKMKCSACGGTGHMKTNKNCPLYGKTPPSAISAFPTVRDMLGPHQSEDGNSRGEVTVVDGTKLRIHKTALNDKRFLKMKIPKGLLKTPKNGPNERELKAALSTADSGNPTEDGSNDERKPEKIPRPKGRPPKLTPATNRRKSTIEEHDYLSIPHKSVHRRRADPKVVMSSLLLEIYHELKTVQGSEALMYPVNAKKVPDYYNVITDPMDMQQIHKKISSNSYLTRNDFLIDVGKILQNSIKYNGETHPITQAAKNILNIAAQKLQMNETKLLELEKQINPLLHEDDLVGFSYILEDFIESCKNVPKSAAFHTKVDARKLPNYYDKIKTPMHFGMILQNIKEHKYFTVGQFRRDVEQIKINSEIYNGEMNPYTLKAKEVVDYIDRMIYSRRDQLAELETNIRAKKAAAGVPIIEEEDFSLESIIRQKQLDAANESAGTMLPASSPQYQLSEFDAMSVGGDSDRPMTESIIMGDDDETRAGFDDDNTGVLNDDLALSDDDEDDDDEITQSQIIHYSDLDSEDDEATRDNFANLAASNMSAAGQLSTDLALSSSSESDDDIISAKRPRLDDDFETM</sequence>